<reference evidence="4 5" key="1">
    <citation type="submission" date="2019-03" db="EMBL/GenBank/DDBJ databases">
        <title>Genomic Encyclopedia of Type Strains, Phase IV (KMG-IV): sequencing the most valuable type-strain genomes for metagenomic binning, comparative biology and taxonomic classification.</title>
        <authorList>
            <person name="Goeker M."/>
        </authorList>
    </citation>
    <scope>NUCLEOTIDE SEQUENCE [LARGE SCALE GENOMIC DNA]</scope>
    <source>
        <strain evidence="4 5">DSM 100055</strain>
    </source>
</reference>
<feature type="domain" description="PTS EIIA type-2" evidence="2">
    <location>
        <begin position="5"/>
        <end position="154"/>
    </location>
</feature>
<feature type="domain" description="CBS" evidence="3">
    <location>
        <begin position="254"/>
        <end position="306"/>
    </location>
</feature>
<dbReference type="Pfam" id="PF00571">
    <property type="entry name" value="CBS"/>
    <property type="match status" value="2"/>
</dbReference>
<organism evidence="4 5">
    <name type="scientific">Hypnocyclicus thermotrophus</name>
    <dbReference type="NCBI Taxonomy" id="1627895"/>
    <lineage>
        <taxon>Bacteria</taxon>
        <taxon>Fusobacteriati</taxon>
        <taxon>Fusobacteriota</taxon>
        <taxon>Fusobacteriia</taxon>
        <taxon>Fusobacteriales</taxon>
        <taxon>Fusobacteriaceae</taxon>
        <taxon>Hypnocyclicus</taxon>
    </lineage>
</organism>
<dbReference type="AlphaFoldDB" id="A0AA46DY79"/>
<dbReference type="InterPro" id="IPR002178">
    <property type="entry name" value="PTS_EIIA_type-2_dom"/>
</dbReference>
<accession>A0AA46DY79</accession>
<dbReference type="EMBL" id="SOBG01000005">
    <property type="protein sequence ID" value="TDT69726.1"/>
    <property type="molecule type" value="Genomic_DNA"/>
</dbReference>
<dbReference type="InterPro" id="IPR016152">
    <property type="entry name" value="PTrfase/Anion_transptr"/>
</dbReference>
<dbReference type="SUPFAM" id="SSF54631">
    <property type="entry name" value="CBS-domain pair"/>
    <property type="match status" value="1"/>
</dbReference>
<dbReference type="SUPFAM" id="SSF55804">
    <property type="entry name" value="Phoshotransferase/anion transport protein"/>
    <property type="match status" value="1"/>
</dbReference>
<gene>
    <name evidence="4" type="ORF">EV215_1255</name>
</gene>
<dbReference type="RefSeq" id="WP_134113139.1">
    <property type="nucleotide sequence ID" value="NZ_SOBG01000005.1"/>
</dbReference>
<dbReference type="PROSITE" id="PS51371">
    <property type="entry name" value="CBS"/>
    <property type="match status" value="2"/>
</dbReference>
<name>A0AA46DY79_9FUSO</name>
<dbReference type="InterPro" id="IPR000644">
    <property type="entry name" value="CBS_dom"/>
</dbReference>
<dbReference type="InterPro" id="IPR051541">
    <property type="entry name" value="PTS_SugarTrans_NitroReg"/>
</dbReference>
<evidence type="ECO:0000313" key="4">
    <source>
        <dbReference type="EMBL" id="TDT69726.1"/>
    </source>
</evidence>
<evidence type="ECO:0000259" key="3">
    <source>
        <dbReference type="PROSITE" id="PS51371"/>
    </source>
</evidence>
<dbReference type="PANTHER" id="PTHR47738:SF2">
    <property type="entry name" value="PTS SYSTEM FRUCTOSE-LIKE EIIA COMPONENT"/>
    <property type="match status" value="1"/>
</dbReference>
<proteinExistence type="predicted"/>
<sequence>MKLSTYMTEEFIFLDIDSNDIDSLIKKSIDELAKVDKKLVSIEKEVTETVLKREHEISTAIGNGVMIPHGRLGGYDDILVALVRVKKPIKYEIAAIHKEDDIKYMFLILASKNKNKLVLKLMSAISKLVNQKEFLDKIDIEIDKNKILKYIKKYEKDVKDTITAEDIMIKDVERVYENETLEDVASKLVISDLPGLPVFDMFDNFIGEITPRELIEYGLPKYMSLLGDMSFLATGEPFEDYFKNENTVKVNELYRKSVLTVTRKTPIMELSYLMVTKSATRLYVVEDNKFYGMILRKDIIKKVLHI</sequence>
<dbReference type="SMART" id="SM00116">
    <property type="entry name" value="CBS"/>
    <property type="match status" value="2"/>
</dbReference>
<comment type="caution">
    <text evidence="4">The sequence shown here is derived from an EMBL/GenBank/DDBJ whole genome shotgun (WGS) entry which is preliminary data.</text>
</comment>
<protein>
    <submittedName>
        <fullName evidence="4">CBS domain signal transduction protein /PTS system IIA component (Fru family)</fullName>
    </submittedName>
</protein>
<keyword evidence="5" id="KW-1185">Reference proteome</keyword>
<dbReference type="Proteomes" id="UP000294678">
    <property type="component" value="Unassembled WGS sequence"/>
</dbReference>
<keyword evidence="1" id="KW-0129">CBS domain</keyword>
<evidence type="ECO:0000313" key="5">
    <source>
        <dbReference type="Proteomes" id="UP000294678"/>
    </source>
</evidence>
<dbReference type="InterPro" id="IPR046342">
    <property type="entry name" value="CBS_dom_sf"/>
</dbReference>
<dbReference type="PANTHER" id="PTHR47738">
    <property type="entry name" value="PTS SYSTEM FRUCTOSE-LIKE EIIA COMPONENT-RELATED"/>
    <property type="match status" value="1"/>
</dbReference>
<dbReference type="Gene3D" id="3.10.580.10">
    <property type="entry name" value="CBS-domain"/>
    <property type="match status" value="1"/>
</dbReference>
<feature type="domain" description="CBS" evidence="3">
    <location>
        <begin position="168"/>
        <end position="225"/>
    </location>
</feature>
<dbReference type="Pfam" id="PF00359">
    <property type="entry name" value="PTS_EIIA_2"/>
    <property type="match status" value="1"/>
</dbReference>
<dbReference type="PROSITE" id="PS51094">
    <property type="entry name" value="PTS_EIIA_TYPE_2"/>
    <property type="match status" value="1"/>
</dbReference>
<evidence type="ECO:0000256" key="1">
    <source>
        <dbReference type="PROSITE-ProRule" id="PRU00703"/>
    </source>
</evidence>
<dbReference type="Gene3D" id="3.40.930.10">
    <property type="entry name" value="Mannitol-specific EII, Chain A"/>
    <property type="match status" value="1"/>
</dbReference>
<evidence type="ECO:0000259" key="2">
    <source>
        <dbReference type="PROSITE" id="PS51094"/>
    </source>
</evidence>